<sequence>MPSFKRTRSKVDEADSESGGSVTIGKRSSERNRALGNAPATHRKLHSSSQKLVVYIVAAKLGANRTLAGLSKFVRESTGYILTKNAEEADVVVTGIGMRKRLERSISPELVDRKPIVKPEWLEKSIKEGKRRPYSQYQALYTRRGEAADDVEISVGGDEDSVDGGEVATSAQTDLNPNAKLACQRESPLVCPNQELVERIDIIRRARELDMNWQSALSYARAIASIKAYPKKIKSAKEAGKLWYIGNKAEHKIGEYLKYGQIIETKTLLEDEKYKVLREFTSIYGIGPMTAQTLYAYGCRTLEDAKKFYDNPENTAQQSSDDEDENKRLPERWIEVSLALKDDLGIKIPRKEVEQIAGTVMKELEAIQPGCSHTIAGGYRRGKPESNDIDIVVTHPKADRKRIQELCQELTDVLSKKGLVTHLMTLTGQNTPKSLHADVIAKALTVFSLPGSNRSCRLDLVFAVPEVYWTAVVGWTGSTMFQRDLRLHAKSKGLKFDSSGITRRNNQSVIVAHSEKDVFEILGLPYIHPTMRNADA</sequence>
<proteinExistence type="predicted"/>
<gene>
    <name evidence="1" type="ORF">BDM02DRAFT_3272942</name>
</gene>
<reference evidence="1" key="1">
    <citation type="submission" date="2019-10" db="EMBL/GenBank/DDBJ databases">
        <authorList>
            <consortium name="DOE Joint Genome Institute"/>
            <person name="Kuo A."/>
            <person name="Miyauchi S."/>
            <person name="Kiss E."/>
            <person name="Drula E."/>
            <person name="Kohler A."/>
            <person name="Sanchez-Garcia M."/>
            <person name="Andreopoulos B."/>
            <person name="Barry K.W."/>
            <person name="Bonito G."/>
            <person name="Buee M."/>
            <person name="Carver A."/>
            <person name="Chen C."/>
            <person name="Cichocki N."/>
            <person name="Clum A."/>
            <person name="Culley D."/>
            <person name="Crous P.W."/>
            <person name="Fauchery L."/>
            <person name="Girlanda M."/>
            <person name="Hayes R."/>
            <person name="Keri Z."/>
            <person name="Labutti K."/>
            <person name="Lipzen A."/>
            <person name="Lombard V."/>
            <person name="Magnuson J."/>
            <person name="Maillard F."/>
            <person name="Morin E."/>
            <person name="Murat C."/>
            <person name="Nolan M."/>
            <person name="Ohm R."/>
            <person name="Pangilinan J."/>
            <person name="Pereira M."/>
            <person name="Perotto S."/>
            <person name="Peter M."/>
            <person name="Riley R."/>
            <person name="Sitrit Y."/>
            <person name="Stielow B."/>
            <person name="Szollosi G."/>
            <person name="Zifcakova L."/>
            <person name="Stursova M."/>
            <person name="Spatafora J.W."/>
            <person name="Tedersoo L."/>
            <person name="Vaario L.-M."/>
            <person name="Yamada A."/>
            <person name="Yan M."/>
            <person name="Wang P."/>
            <person name="Xu J."/>
            <person name="Bruns T."/>
            <person name="Baldrian P."/>
            <person name="Vilgalys R."/>
            <person name="Henrissat B."/>
            <person name="Grigoriev I.V."/>
            <person name="Hibbett D."/>
            <person name="Nagy L.G."/>
            <person name="Martin F.M."/>
        </authorList>
    </citation>
    <scope>NUCLEOTIDE SEQUENCE</scope>
    <source>
        <strain evidence="1">P2</strain>
    </source>
</reference>
<protein>
    <submittedName>
        <fullName evidence="1">Nucleotidyltransferase</fullName>
    </submittedName>
</protein>
<dbReference type="Proteomes" id="UP000886501">
    <property type="component" value="Unassembled WGS sequence"/>
</dbReference>
<organism evidence="1 2">
    <name type="scientific">Thelephora ganbajun</name>
    <name type="common">Ganba fungus</name>
    <dbReference type="NCBI Taxonomy" id="370292"/>
    <lineage>
        <taxon>Eukaryota</taxon>
        <taxon>Fungi</taxon>
        <taxon>Dikarya</taxon>
        <taxon>Basidiomycota</taxon>
        <taxon>Agaricomycotina</taxon>
        <taxon>Agaricomycetes</taxon>
        <taxon>Thelephorales</taxon>
        <taxon>Thelephoraceae</taxon>
        <taxon>Thelephora</taxon>
    </lineage>
</organism>
<evidence type="ECO:0000313" key="1">
    <source>
        <dbReference type="EMBL" id="KAF9643604.1"/>
    </source>
</evidence>
<evidence type="ECO:0000313" key="2">
    <source>
        <dbReference type="Proteomes" id="UP000886501"/>
    </source>
</evidence>
<name>A0ACB6Z265_THEGA</name>
<reference evidence="1" key="2">
    <citation type="journal article" date="2020" name="Nat. Commun.">
        <title>Large-scale genome sequencing of mycorrhizal fungi provides insights into the early evolution of symbiotic traits.</title>
        <authorList>
            <person name="Miyauchi S."/>
            <person name="Kiss E."/>
            <person name="Kuo A."/>
            <person name="Drula E."/>
            <person name="Kohler A."/>
            <person name="Sanchez-Garcia M."/>
            <person name="Morin E."/>
            <person name="Andreopoulos B."/>
            <person name="Barry K.W."/>
            <person name="Bonito G."/>
            <person name="Buee M."/>
            <person name="Carver A."/>
            <person name="Chen C."/>
            <person name="Cichocki N."/>
            <person name="Clum A."/>
            <person name="Culley D."/>
            <person name="Crous P.W."/>
            <person name="Fauchery L."/>
            <person name="Girlanda M."/>
            <person name="Hayes R.D."/>
            <person name="Keri Z."/>
            <person name="LaButti K."/>
            <person name="Lipzen A."/>
            <person name="Lombard V."/>
            <person name="Magnuson J."/>
            <person name="Maillard F."/>
            <person name="Murat C."/>
            <person name="Nolan M."/>
            <person name="Ohm R.A."/>
            <person name="Pangilinan J."/>
            <person name="Pereira M.F."/>
            <person name="Perotto S."/>
            <person name="Peter M."/>
            <person name="Pfister S."/>
            <person name="Riley R."/>
            <person name="Sitrit Y."/>
            <person name="Stielow J.B."/>
            <person name="Szollosi G."/>
            <person name="Zifcakova L."/>
            <person name="Stursova M."/>
            <person name="Spatafora J.W."/>
            <person name="Tedersoo L."/>
            <person name="Vaario L.M."/>
            <person name="Yamada A."/>
            <person name="Yan M."/>
            <person name="Wang P."/>
            <person name="Xu J."/>
            <person name="Bruns T."/>
            <person name="Baldrian P."/>
            <person name="Vilgalys R."/>
            <person name="Dunand C."/>
            <person name="Henrissat B."/>
            <person name="Grigoriev I.V."/>
            <person name="Hibbett D."/>
            <person name="Nagy L.G."/>
            <person name="Martin F.M."/>
        </authorList>
    </citation>
    <scope>NUCLEOTIDE SEQUENCE</scope>
    <source>
        <strain evidence="1">P2</strain>
    </source>
</reference>
<accession>A0ACB6Z265</accession>
<dbReference type="EMBL" id="MU118203">
    <property type="protein sequence ID" value="KAF9643604.1"/>
    <property type="molecule type" value="Genomic_DNA"/>
</dbReference>
<comment type="caution">
    <text evidence="1">The sequence shown here is derived from an EMBL/GenBank/DDBJ whole genome shotgun (WGS) entry which is preliminary data.</text>
</comment>
<keyword evidence="2" id="KW-1185">Reference proteome</keyword>